<dbReference type="PANTHER" id="PTHR43179:SF12">
    <property type="entry name" value="GALACTOFURANOSYLTRANSFERASE GLFT2"/>
    <property type="match status" value="1"/>
</dbReference>
<gene>
    <name evidence="5" type="ORF">Pla22_24830</name>
</gene>
<evidence type="ECO:0000313" key="5">
    <source>
        <dbReference type="EMBL" id="TWT54829.1"/>
    </source>
</evidence>
<evidence type="ECO:0000256" key="2">
    <source>
        <dbReference type="ARBA" id="ARBA00022676"/>
    </source>
</evidence>
<dbReference type="PANTHER" id="PTHR43179">
    <property type="entry name" value="RHAMNOSYLTRANSFERASE WBBL"/>
    <property type="match status" value="1"/>
</dbReference>
<organism evidence="5 6">
    <name type="scientific">Rubripirellula amarantea</name>
    <dbReference type="NCBI Taxonomy" id="2527999"/>
    <lineage>
        <taxon>Bacteria</taxon>
        <taxon>Pseudomonadati</taxon>
        <taxon>Planctomycetota</taxon>
        <taxon>Planctomycetia</taxon>
        <taxon>Pirellulales</taxon>
        <taxon>Pirellulaceae</taxon>
        <taxon>Rubripirellula</taxon>
    </lineage>
</organism>
<comment type="caution">
    <text evidence="5">The sequence shown here is derived from an EMBL/GenBank/DDBJ whole genome shotgun (WGS) entry which is preliminary data.</text>
</comment>
<dbReference type="Gene3D" id="3.90.550.10">
    <property type="entry name" value="Spore Coat Polysaccharide Biosynthesis Protein SpsA, Chain A"/>
    <property type="match status" value="1"/>
</dbReference>
<proteinExistence type="inferred from homology"/>
<dbReference type="InterPro" id="IPR019290">
    <property type="entry name" value="GlycosylTrfase-like_prok"/>
</dbReference>
<name>A0A5C5WX53_9BACT</name>
<reference evidence="5 6" key="1">
    <citation type="submission" date="2019-02" db="EMBL/GenBank/DDBJ databases">
        <title>Deep-cultivation of Planctomycetes and their phenomic and genomic characterization uncovers novel biology.</title>
        <authorList>
            <person name="Wiegand S."/>
            <person name="Jogler M."/>
            <person name="Boedeker C."/>
            <person name="Pinto D."/>
            <person name="Vollmers J."/>
            <person name="Rivas-Marin E."/>
            <person name="Kohn T."/>
            <person name="Peeters S.H."/>
            <person name="Heuer A."/>
            <person name="Rast P."/>
            <person name="Oberbeckmann S."/>
            <person name="Bunk B."/>
            <person name="Jeske O."/>
            <person name="Meyerdierks A."/>
            <person name="Storesund J.E."/>
            <person name="Kallscheuer N."/>
            <person name="Luecker S."/>
            <person name="Lage O.M."/>
            <person name="Pohl T."/>
            <person name="Merkel B.J."/>
            <person name="Hornburger P."/>
            <person name="Mueller R.-W."/>
            <person name="Bruemmer F."/>
            <person name="Labrenz M."/>
            <person name="Spormann A.M."/>
            <person name="Op Den Camp H."/>
            <person name="Overmann J."/>
            <person name="Amann R."/>
            <person name="Jetten M.S.M."/>
            <person name="Mascher T."/>
            <person name="Medema M.H."/>
            <person name="Devos D.P."/>
            <person name="Kaster A.-K."/>
            <person name="Ovreas L."/>
            <person name="Rohde M."/>
            <person name="Galperin M.Y."/>
            <person name="Jogler C."/>
        </authorList>
    </citation>
    <scope>NUCLEOTIDE SEQUENCE [LARGE SCALE GENOMIC DNA]</scope>
    <source>
        <strain evidence="5 6">Pla22</strain>
    </source>
</reference>
<dbReference type="Pfam" id="PF10111">
    <property type="entry name" value="Glyco_tranf_2_2"/>
    <property type="match status" value="1"/>
</dbReference>
<accession>A0A5C5WX53</accession>
<evidence type="ECO:0000313" key="6">
    <source>
        <dbReference type="Proteomes" id="UP000316598"/>
    </source>
</evidence>
<dbReference type="OrthoDB" id="9812302at2"/>
<comment type="similarity">
    <text evidence="1">Belongs to the glycosyltransferase 2 family.</text>
</comment>
<evidence type="ECO:0000256" key="3">
    <source>
        <dbReference type="ARBA" id="ARBA00022679"/>
    </source>
</evidence>
<keyword evidence="2" id="KW-0328">Glycosyltransferase</keyword>
<keyword evidence="6" id="KW-1185">Reference proteome</keyword>
<evidence type="ECO:0000259" key="4">
    <source>
        <dbReference type="Pfam" id="PF10111"/>
    </source>
</evidence>
<dbReference type="GO" id="GO:0016757">
    <property type="term" value="F:glycosyltransferase activity"/>
    <property type="evidence" value="ECO:0007669"/>
    <property type="project" value="UniProtKB-KW"/>
</dbReference>
<dbReference type="Proteomes" id="UP000316598">
    <property type="component" value="Unassembled WGS sequence"/>
</dbReference>
<dbReference type="RefSeq" id="WP_146514808.1">
    <property type="nucleotide sequence ID" value="NZ_SJPI01000001.1"/>
</dbReference>
<dbReference type="InterPro" id="IPR029044">
    <property type="entry name" value="Nucleotide-diphossugar_trans"/>
</dbReference>
<protein>
    <submittedName>
        <fullName evidence="5">Glycosyl transferase family 2</fullName>
    </submittedName>
</protein>
<dbReference type="EMBL" id="SJPI01000001">
    <property type="protein sequence ID" value="TWT54829.1"/>
    <property type="molecule type" value="Genomic_DNA"/>
</dbReference>
<evidence type="ECO:0000256" key="1">
    <source>
        <dbReference type="ARBA" id="ARBA00006739"/>
    </source>
</evidence>
<dbReference type="AlphaFoldDB" id="A0A5C5WX53"/>
<feature type="domain" description="Glycosyltransferase 2-like prokaryotic type" evidence="4">
    <location>
        <begin position="64"/>
        <end position="190"/>
    </location>
</feature>
<keyword evidence="3 5" id="KW-0808">Transferase</keyword>
<sequence>MSVSVLTIVRGRQSHLENLLAGLSQSHSSPNQWIVVGMDQDVDLPDPMGLDIRHSRINGDGNRLPLAEARNHAAELCRSERMIFLDVDCIPSPDMIETFDTALSEDPRLWMGSPRYLPAGATDDTWTLDEIASVAVPHPLQPDLAHHQREPSTRYEMFWSLCFGITKTDFATMGGFDPSFDGYGGEDTDFAFSARRSGIPFGFVGALAFHQHHPVCKPPLNHFHEIISNAKRFRAKWGEWPMSSWLESFQTFGLVSFDPSQDRLEALRDPSEKEIEQATTLAPAGF</sequence>
<dbReference type="SUPFAM" id="SSF53448">
    <property type="entry name" value="Nucleotide-diphospho-sugar transferases"/>
    <property type="match status" value="1"/>
</dbReference>